<dbReference type="AlphaFoldDB" id="A0A1G4WF76"/>
<dbReference type="SMART" id="SM00065">
    <property type="entry name" value="GAF"/>
    <property type="match status" value="1"/>
</dbReference>
<feature type="domain" description="GAF" evidence="2">
    <location>
        <begin position="33"/>
        <end position="186"/>
    </location>
</feature>
<evidence type="ECO:0000259" key="2">
    <source>
        <dbReference type="SMART" id="SM00065"/>
    </source>
</evidence>
<dbReference type="Proteomes" id="UP000199707">
    <property type="component" value="Unassembled WGS sequence"/>
</dbReference>
<evidence type="ECO:0000313" key="3">
    <source>
        <dbReference type="EMBL" id="SCX21833.1"/>
    </source>
</evidence>
<proteinExistence type="inferred from homology"/>
<dbReference type="InterPro" id="IPR003018">
    <property type="entry name" value="GAF"/>
</dbReference>
<sequence>MTISTGHERPGAELVTWLAALRTLSARAGAETDLPEVLCLVADTARTLLGFDFCGVLVPDAARERLEVQGWSGLSEEYVRRVNSDRPIRLNSGSPSSRAFHTGEPVAIRDVRIEPEFALWAGVAQDQGYRAIVAVPLIAGTEVLGTLNGYYASVHTFTRYEIERLILLANHAAIALTSARRLEELRALTGSLREQRDALARSEQIHDRLLAVTLRSGGIAGIAAALSDLIGRPVLIADARGGEIARSADGVDYPTAAVRSAMSDGEPTASPATVAEAVDGADVPTGWLVASVRLGSDVAARIWFPGTLDSLDSLQIRAVEHASIVISVELLRVQTAAEVERRVHGELLTDVLTGSGRLTPQLVQRAQRLGHDLTVAHIAIVATLTGSGEVATRRAWQRALSAVTEVAAGYQPRPLVAIHGGVLVALWPDATDTDVPPGVMVHRAMARAAPDVTATIAVSPAQATEYGDAYRIAKGSLEIALRAGRTDSVVSLEDLGIVGLLLQLDDPAKLLAYTTRTLGPLLEYDAAHRTDLVSTLHTHFACKQDRNLTAQRLTIHPNTVAQRLRRIERLCGVDLGDPAATVQFSSALMVLDVAAPR</sequence>
<protein>
    <submittedName>
        <fullName evidence="3">GAF domain-containing protein</fullName>
    </submittedName>
</protein>
<name>A0A1G4WF76_9MYCO</name>
<accession>A0A1G4WF76</accession>
<reference evidence="4" key="1">
    <citation type="submission" date="2016-10" db="EMBL/GenBank/DDBJ databases">
        <authorList>
            <person name="Varghese N."/>
            <person name="Submissions S."/>
        </authorList>
    </citation>
    <scope>NUCLEOTIDE SEQUENCE [LARGE SCALE GENOMIC DNA]</scope>
    <source>
        <strain evidence="4">UNC267MFSha1.1M11</strain>
    </source>
</reference>
<dbReference type="InterPro" id="IPR051448">
    <property type="entry name" value="CdaR-like_regulators"/>
</dbReference>
<dbReference type="InterPro" id="IPR041522">
    <property type="entry name" value="CdaR_GGDEF"/>
</dbReference>
<dbReference type="STRING" id="1502745.SAMN02799620_03096"/>
<dbReference type="InterPro" id="IPR029016">
    <property type="entry name" value="GAF-like_dom_sf"/>
</dbReference>
<dbReference type="Pfam" id="PF17853">
    <property type="entry name" value="GGDEF_2"/>
    <property type="match status" value="1"/>
</dbReference>
<evidence type="ECO:0000256" key="1">
    <source>
        <dbReference type="ARBA" id="ARBA00006754"/>
    </source>
</evidence>
<dbReference type="Gene3D" id="3.30.450.40">
    <property type="match status" value="1"/>
</dbReference>
<organism evidence="3 4">
    <name type="scientific">Mycolicibacterium fluoranthenivorans</name>
    <dbReference type="NCBI Taxonomy" id="258505"/>
    <lineage>
        <taxon>Bacteria</taxon>
        <taxon>Bacillati</taxon>
        <taxon>Actinomycetota</taxon>
        <taxon>Actinomycetes</taxon>
        <taxon>Mycobacteriales</taxon>
        <taxon>Mycobacteriaceae</taxon>
        <taxon>Mycolicibacterium</taxon>
    </lineage>
</organism>
<dbReference type="Pfam" id="PF13556">
    <property type="entry name" value="HTH_30"/>
    <property type="match status" value="1"/>
</dbReference>
<dbReference type="PANTHER" id="PTHR33744:SF1">
    <property type="entry name" value="DNA-BINDING TRANSCRIPTIONAL ACTIVATOR ADER"/>
    <property type="match status" value="1"/>
</dbReference>
<dbReference type="InterPro" id="IPR025736">
    <property type="entry name" value="PucR_C-HTH_dom"/>
</dbReference>
<dbReference type="Pfam" id="PF13185">
    <property type="entry name" value="GAF_2"/>
    <property type="match status" value="1"/>
</dbReference>
<dbReference type="InterPro" id="IPR042070">
    <property type="entry name" value="PucR_C-HTH_sf"/>
</dbReference>
<dbReference type="SUPFAM" id="SSF55781">
    <property type="entry name" value="GAF domain-like"/>
    <property type="match status" value="1"/>
</dbReference>
<dbReference type="EMBL" id="FMUB01000006">
    <property type="protein sequence ID" value="SCX21833.1"/>
    <property type="molecule type" value="Genomic_DNA"/>
</dbReference>
<dbReference type="Gene3D" id="1.10.10.2840">
    <property type="entry name" value="PucR C-terminal helix-turn-helix domain"/>
    <property type="match status" value="1"/>
</dbReference>
<dbReference type="PANTHER" id="PTHR33744">
    <property type="entry name" value="CARBOHYDRATE DIACID REGULATOR"/>
    <property type="match status" value="1"/>
</dbReference>
<comment type="similarity">
    <text evidence="1">Belongs to the CdaR family.</text>
</comment>
<gene>
    <name evidence="3" type="ORF">SAMN02799620_03096</name>
</gene>
<dbReference type="RefSeq" id="WP_090358381.1">
    <property type="nucleotide sequence ID" value="NZ_FMUB01000006.1"/>
</dbReference>
<evidence type="ECO:0000313" key="4">
    <source>
        <dbReference type="Proteomes" id="UP000199707"/>
    </source>
</evidence>